<dbReference type="EMBL" id="JNBR01001452">
    <property type="protein sequence ID" value="OQR87283.1"/>
    <property type="molecule type" value="Genomic_DNA"/>
</dbReference>
<dbReference type="STRING" id="1202772.A0A1V9YNI8"/>
<dbReference type="AlphaFoldDB" id="A0A1V9YNI8"/>
<dbReference type="Proteomes" id="UP000243579">
    <property type="component" value="Unassembled WGS sequence"/>
</dbReference>
<comment type="similarity">
    <text evidence="1 4">Belongs to the EXO70 family.</text>
</comment>
<evidence type="ECO:0000259" key="5">
    <source>
        <dbReference type="Pfam" id="PF03081"/>
    </source>
</evidence>
<sequence>MDVERQSEAAVATIRMAMADSKAQLEAVNGILVGFTAGLDKLEGEMMPIYNLTEKLRETQKNIDISVHELRAVNDNFTTATDVAAVLQQGAKYDQERYIKTMHKLLRAIEFLEQHRGYEGAGKALDAARHVLAQAQAKCKADLVNDAALLLRYTVDAGAVTAIPPRDADVAKAAQLLTCLLSTKCPPGPLLAEYGDRRLKAMNDALEKAKASALLSALASPPHSSGADGSQGRIAAYLDNMVYAIHAEKELSGGIFPNEDLAHAALSAAVAPLLEGLTADVKEEHTKDVLEAMELHYLFTTKCAAFRDVLQPPLRLREHPGTETTEPWRLVGILGKIQEGLATGARGLLAAVKADLGAPDKLGLKDGNVHPVASHTMHFLRQLGDHIGALECLLETDGHSNAAYFVDAVMLKLLEALQAKAAAAKARADLKALFVANNTVYVATQLGQLARDFDGPAPGVAAAMRQTMQPKVAALGESAVAAFVQQSYDVFDAIVADPTGPLLTKSNSAVLTLESGRLLKDKFARFNAAFQEMHTHHKGFAVSDVDLRRQLMTAATQRIAPAYTAFYDKYAAVPFSKKHMDKYVVYTPDAVRTMLGELFQA</sequence>
<organism evidence="6 7">
    <name type="scientific">Achlya hypogyna</name>
    <name type="common">Oomycete</name>
    <name type="synonym">Protoachlya hypogyna</name>
    <dbReference type="NCBI Taxonomy" id="1202772"/>
    <lineage>
        <taxon>Eukaryota</taxon>
        <taxon>Sar</taxon>
        <taxon>Stramenopiles</taxon>
        <taxon>Oomycota</taxon>
        <taxon>Saprolegniomycetes</taxon>
        <taxon>Saprolegniales</taxon>
        <taxon>Achlyaceae</taxon>
        <taxon>Achlya</taxon>
    </lineage>
</organism>
<keyword evidence="4" id="KW-0653">Protein transport</keyword>
<evidence type="ECO:0000313" key="6">
    <source>
        <dbReference type="EMBL" id="OQR87283.1"/>
    </source>
</evidence>
<dbReference type="PANTHER" id="PTHR12542">
    <property type="entry name" value="EXOCYST COMPLEX PROTEIN EXO70"/>
    <property type="match status" value="1"/>
</dbReference>
<comment type="function">
    <text evidence="4">Component of the exocyst complex.</text>
</comment>
<evidence type="ECO:0000256" key="3">
    <source>
        <dbReference type="ARBA" id="ARBA00022483"/>
    </source>
</evidence>
<name>A0A1V9YNI8_ACHHY</name>
<comment type="caution">
    <text evidence="6">The sequence shown here is derived from an EMBL/GenBank/DDBJ whole genome shotgun (WGS) entry which is preliminary data.</text>
</comment>
<keyword evidence="7" id="KW-1185">Reference proteome</keyword>
<accession>A0A1V9YNI8</accession>
<dbReference type="PANTHER" id="PTHR12542:SF41">
    <property type="entry name" value="EXOCYST COMPLEX COMPONENT 7"/>
    <property type="match status" value="1"/>
</dbReference>
<evidence type="ECO:0000256" key="2">
    <source>
        <dbReference type="ARBA" id="ARBA00022448"/>
    </source>
</evidence>
<dbReference type="Gene3D" id="1.20.1280.170">
    <property type="entry name" value="Exocyst complex component Exo70"/>
    <property type="match status" value="1"/>
</dbReference>
<evidence type="ECO:0000256" key="1">
    <source>
        <dbReference type="ARBA" id="ARBA00006756"/>
    </source>
</evidence>
<dbReference type="GO" id="GO:0005546">
    <property type="term" value="F:phosphatidylinositol-4,5-bisphosphate binding"/>
    <property type="evidence" value="ECO:0007669"/>
    <property type="project" value="InterPro"/>
</dbReference>
<dbReference type="InterPro" id="IPR046364">
    <property type="entry name" value="Exo70_C"/>
</dbReference>
<dbReference type="SUPFAM" id="SSF74788">
    <property type="entry name" value="Cullin repeat-like"/>
    <property type="match status" value="1"/>
</dbReference>
<protein>
    <recommendedName>
        <fullName evidence="4">Exocyst subunit Exo70 family protein</fullName>
    </recommendedName>
</protein>
<dbReference type="Pfam" id="PF03081">
    <property type="entry name" value="Exo70_C"/>
    <property type="match status" value="1"/>
</dbReference>
<keyword evidence="2 4" id="KW-0813">Transport</keyword>
<feature type="domain" description="Exocyst complex subunit Exo70 C-terminal" evidence="5">
    <location>
        <begin position="239"/>
        <end position="596"/>
    </location>
</feature>
<reference evidence="6 7" key="1">
    <citation type="journal article" date="2014" name="Genome Biol. Evol.">
        <title>The secreted proteins of Achlya hypogyna and Thraustotheca clavata identify the ancestral oomycete secretome and reveal gene acquisitions by horizontal gene transfer.</title>
        <authorList>
            <person name="Misner I."/>
            <person name="Blouin N."/>
            <person name="Leonard G."/>
            <person name="Richards T.A."/>
            <person name="Lane C.E."/>
        </authorList>
    </citation>
    <scope>NUCLEOTIDE SEQUENCE [LARGE SCALE GENOMIC DNA]</scope>
    <source>
        <strain evidence="6 7">ATCC 48635</strain>
    </source>
</reference>
<dbReference type="InterPro" id="IPR004140">
    <property type="entry name" value="Exo70"/>
</dbReference>
<dbReference type="GO" id="GO:0015031">
    <property type="term" value="P:protein transport"/>
    <property type="evidence" value="ECO:0007669"/>
    <property type="project" value="UniProtKB-KW"/>
</dbReference>
<gene>
    <name evidence="6" type="ORF">ACHHYP_09228</name>
</gene>
<evidence type="ECO:0000313" key="7">
    <source>
        <dbReference type="Proteomes" id="UP000243579"/>
    </source>
</evidence>
<dbReference type="InterPro" id="IPR016159">
    <property type="entry name" value="Cullin_repeat-like_dom_sf"/>
</dbReference>
<proteinExistence type="inferred from homology"/>
<keyword evidence="3 4" id="KW-0268">Exocytosis</keyword>
<dbReference type="OrthoDB" id="1922221at2759"/>
<dbReference type="GO" id="GO:0000145">
    <property type="term" value="C:exocyst"/>
    <property type="evidence" value="ECO:0007669"/>
    <property type="project" value="InterPro"/>
</dbReference>
<dbReference type="GO" id="GO:0006887">
    <property type="term" value="P:exocytosis"/>
    <property type="evidence" value="ECO:0007669"/>
    <property type="project" value="UniProtKB-KW"/>
</dbReference>
<evidence type="ECO:0000256" key="4">
    <source>
        <dbReference type="RuleBase" id="RU365026"/>
    </source>
</evidence>